<keyword evidence="1" id="KW-0240">DNA-directed RNA polymerase</keyword>
<organism evidence="1 2">
    <name type="scientific">Neisseria meningitidis</name>
    <dbReference type="NCBI Taxonomy" id="487"/>
    <lineage>
        <taxon>Bacteria</taxon>
        <taxon>Pseudomonadati</taxon>
        <taxon>Pseudomonadota</taxon>
        <taxon>Betaproteobacteria</taxon>
        <taxon>Neisseriales</taxon>
        <taxon>Neisseriaceae</taxon>
        <taxon>Neisseria</taxon>
    </lineage>
</organism>
<dbReference type="GO" id="GO:0000428">
    <property type="term" value="C:DNA-directed RNA polymerase complex"/>
    <property type="evidence" value="ECO:0007669"/>
    <property type="project" value="UniProtKB-KW"/>
</dbReference>
<protein>
    <submittedName>
        <fullName evidence="1">DNA-directed RNA polymerase subunit beta N-section</fullName>
    </submittedName>
</protein>
<gene>
    <name evidence="1" type="ORF">NMA510612_2410</name>
</gene>
<evidence type="ECO:0000313" key="2">
    <source>
        <dbReference type="Proteomes" id="UP000023582"/>
    </source>
</evidence>
<reference evidence="1 2" key="1">
    <citation type="journal article" date="2014" name="Genome Announc.">
        <title>Complete Genome Sequence of Neisseria meningitidis Serogroup A Strain NMA510612, Isolated from a Patient with Bacterial Meningitis in China.</title>
        <authorList>
            <person name="Zhang Y."/>
            <person name="Yang J."/>
            <person name="Xu L."/>
            <person name="Zhu Y."/>
            <person name="Liu B."/>
            <person name="Shao Z."/>
            <person name="Zhang X."/>
            <person name="Jin Q."/>
        </authorList>
    </citation>
    <scope>NUCLEOTIDE SEQUENCE [LARGE SCALE GENOMIC DNA]</scope>
    <source>
        <strain evidence="2">NMA510612</strain>
    </source>
</reference>
<keyword evidence="1" id="KW-0804">Transcription</keyword>
<dbReference type="PATRIC" id="fig|487.517.peg.2377"/>
<dbReference type="EMBL" id="CP007524">
    <property type="protein sequence ID" value="AHW76673.1"/>
    <property type="molecule type" value="Genomic_DNA"/>
</dbReference>
<name>X5FBM6_NEIME</name>
<dbReference type="AlphaFoldDB" id="X5FBM6"/>
<evidence type="ECO:0000313" key="1">
    <source>
        <dbReference type="EMBL" id="AHW76673.1"/>
    </source>
</evidence>
<dbReference type="Proteomes" id="UP000023582">
    <property type="component" value="Chromosome"/>
</dbReference>
<proteinExistence type="predicted"/>
<sequence>MVLLSLSIPTCTQSAATAGVANPNANTAKHNIFFMSDPLVLVNKIKLNCKKKRLFSREKYSVMLSDNRFRRHRFHLYAAVIK</sequence>
<reference evidence="2" key="2">
    <citation type="submission" date="2014-02" db="EMBL/GenBank/DDBJ databases">
        <title>Complete Genome Sequence of Neisseria meningitides, serogroup A strain 510612.</title>
        <authorList>
            <person name="Zhang X."/>
            <person name="Zhang Y."/>
            <person name="Yang J."/>
            <person name="Zhu Y."/>
            <person name="Jin Q."/>
        </authorList>
    </citation>
    <scope>NUCLEOTIDE SEQUENCE</scope>
    <source>
        <strain evidence="2">NMA510612</strain>
    </source>
</reference>
<accession>X5FBM6</accession>
<dbReference type="KEGG" id="nmx:NMA510612_2410"/>